<dbReference type="InterPro" id="IPR044538">
    <property type="entry name" value="Vta1-like"/>
</dbReference>
<accession>A0A2H1VC45</accession>
<gene>
    <name evidence="12" type="ORF">SFRICE_003858</name>
</gene>
<comment type="subcellular location">
    <subcellularLocation>
        <location evidence="2">Cytoplasm</location>
    </subcellularLocation>
    <subcellularLocation>
        <location evidence="1">Endosome membrane</location>
        <topology evidence="1">Peripheral membrane protein</topology>
    </subcellularLocation>
</comment>
<dbReference type="InterPro" id="IPR023175">
    <property type="entry name" value="Vta1/CALS_N_sf"/>
</dbReference>
<evidence type="ECO:0000256" key="3">
    <source>
        <dbReference type="ARBA" id="ARBA00007895"/>
    </source>
</evidence>
<dbReference type="InterPro" id="IPR041212">
    <property type="entry name" value="Vta1_C"/>
</dbReference>
<keyword evidence="4" id="KW-0813">Transport</keyword>
<feature type="compositionally biased region" description="Pro residues" evidence="9">
    <location>
        <begin position="185"/>
        <end position="195"/>
    </location>
</feature>
<evidence type="ECO:0000259" key="11">
    <source>
        <dbReference type="Pfam" id="PF18097"/>
    </source>
</evidence>
<protein>
    <submittedName>
        <fullName evidence="12">SFRICE_003858</fullName>
    </submittedName>
</protein>
<keyword evidence="5" id="KW-0963">Cytoplasm</keyword>
<dbReference type="Pfam" id="PF04652">
    <property type="entry name" value="Vta1"/>
    <property type="match status" value="1"/>
</dbReference>
<dbReference type="GO" id="GO:0032511">
    <property type="term" value="P:late endosome to vacuole transport via multivesicular body sorting pathway"/>
    <property type="evidence" value="ECO:0007669"/>
    <property type="project" value="InterPro"/>
</dbReference>
<keyword evidence="7" id="KW-0653">Protein transport</keyword>
<evidence type="ECO:0000256" key="6">
    <source>
        <dbReference type="ARBA" id="ARBA00022753"/>
    </source>
</evidence>
<dbReference type="Pfam" id="PF18097">
    <property type="entry name" value="Vta1_C"/>
    <property type="match status" value="1"/>
</dbReference>
<dbReference type="GO" id="GO:0015031">
    <property type="term" value="P:protein transport"/>
    <property type="evidence" value="ECO:0007669"/>
    <property type="project" value="UniProtKB-KW"/>
</dbReference>
<dbReference type="PANTHER" id="PTHR46009:SF1">
    <property type="entry name" value="VACUOLAR PROTEIN SORTING-ASSOCIATED PROTEIN VTA1 HOMOLOG"/>
    <property type="match status" value="1"/>
</dbReference>
<dbReference type="InterPro" id="IPR039431">
    <property type="entry name" value="Vta1/CALS_N"/>
</dbReference>
<evidence type="ECO:0000313" key="12">
    <source>
        <dbReference type="EMBL" id="SOQ38420.1"/>
    </source>
</evidence>
<dbReference type="PANTHER" id="PTHR46009">
    <property type="entry name" value="VACUOLAR PROTEIN SORTING-ASSOCIATED PROTEIN VTA1 HOMOLOG"/>
    <property type="match status" value="1"/>
</dbReference>
<keyword evidence="8" id="KW-0472">Membrane</keyword>
<reference evidence="12" key="1">
    <citation type="submission" date="2016-07" db="EMBL/GenBank/DDBJ databases">
        <authorList>
            <person name="Bretaudeau A."/>
        </authorList>
    </citation>
    <scope>NUCLEOTIDE SEQUENCE</scope>
    <source>
        <strain evidence="12">Rice</strain>
        <tissue evidence="12">Whole body</tissue>
    </source>
</reference>
<evidence type="ECO:0000256" key="5">
    <source>
        <dbReference type="ARBA" id="ARBA00022490"/>
    </source>
</evidence>
<feature type="domain" description="Vta1 C-terminal" evidence="11">
    <location>
        <begin position="279"/>
        <end position="316"/>
    </location>
</feature>
<dbReference type="Gene3D" id="1.20.5.420">
    <property type="entry name" value="Immunoglobulin FC, subunit C"/>
    <property type="match status" value="1"/>
</dbReference>
<comment type="similarity">
    <text evidence="3">Belongs to the VTA1 family.</text>
</comment>
<name>A0A2H1VC45_SPOFR</name>
<evidence type="ECO:0000256" key="4">
    <source>
        <dbReference type="ARBA" id="ARBA00022448"/>
    </source>
</evidence>
<organism evidence="12">
    <name type="scientific">Spodoptera frugiperda</name>
    <name type="common">Fall armyworm</name>
    <dbReference type="NCBI Taxonomy" id="7108"/>
    <lineage>
        <taxon>Eukaryota</taxon>
        <taxon>Metazoa</taxon>
        <taxon>Ecdysozoa</taxon>
        <taxon>Arthropoda</taxon>
        <taxon>Hexapoda</taxon>
        <taxon>Insecta</taxon>
        <taxon>Pterygota</taxon>
        <taxon>Neoptera</taxon>
        <taxon>Endopterygota</taxon>
        <taxon>Lepidoptera</taxon>
        <taxon>Glossata</taxon>
        <taxon>Ditrysia</taxon>
        <taxon>Noctuoidea</taxon>
        <taxon>Noctuidae</taxon>
        <taxon>Amphipyrinae</taxon>
        <taxon>Spodoptera</taxon>
    </lineage>
</organism>
<dbReference type="GO" id="GO:0005771">
    <property type="term" value="C:multivesicular body"/>
    <property type="evidence" value="ECO:0007669"/>
    <property type="project" value="TreeGrafter"/>
</dbReference>
<proteinExistence type="inferred from homology"/>
<dbReference type="EMBL" id="ODYU01001764">
    <property type="protein sequence ID" value="SOQ38420.1"/>
    <property type="molecule type" value="Genomic_DNA"/>
</dbReference>
<evidence type="ECO:0000256" key="7">
    <source>
        <dbReference type="ARBA" id="ARBA00022927"/>
    </source>
</evidence>
<evidence type="ECO:0000256" key="9">
    <source>
        <dbReference type="SAM" id="MobiDB-lite"/>
    </source>
</evidence>
<dbReference type="AlphaFoldDB" id="A0A2H1VC45"/>
<dbReference type="GO" id="GO:0010008">
    <property type="term" value="C:endosome membrane"/>
    <property type="evidence" value="ECO:0007669"/>
    <property type="project" value="UniProtKB-SubCell"/>
</dbReference>
<feature type="domain" description="Vta1/callose synthase N-terminal" evidence="10">
    <location>
        <begin position="14"/>
        <end position="157"/>
    </location>
</feature>
<evidence type="ECO:0000256" key="1">
    <source>
        <dbReference type="ARBA" id="ARBA00004481"/>
    </source>
</evidence>
<feature type="region of interest" description="Disordered" evidence="9">
    <location>
        <begin position="159"/>
        <end position="209"/>
    </location>
</feature>
<sequence length="322" mass="35351">MSVNIPECPASLKSIQHYLKTAAEHDTRDPVVAYWCRLHALQVGLKIANKKTPEETKLLMGLMDWLEEAKKTYRENEAITNEVAAQAHLENYALKLFLYADKQDREQNYGKNIVKAFYTAGMIYDVLTTFGELTDEATQNRKYAKWKAAYIHNCLKNGETPVPGPMQSEQGDENAEQPTSDGLPAPAPAPAPAPTDLPQVPGFTTVTPATPPVAPSSFNSFLPDPNAAMRAASQLPPVPYTPDPNPGGFVPYDPSQQQLQPEPTPTNLFGDNRIAQLSPDQIAKAQKYCKWASSALNYDDIKTAVGNLKNALELLQTGRDPA</sequence>
<keyword evidence="6" id="KW-0967">Endosome</keyword>
<dbReference type="Gene3D" id="1.25.40.270">
    <property type="entry name" value="Vacuolar protein sorting-associated protein vta1"/>
    <property type="match status" value="1"/>
</dbReference>
<dbReference type="OrthoDB" id="391137at2759"/>
<evidence type="ECO:0000256" key="8">
    <source>
        <dbReference type="ARBA" id="ARBA00023136"/>
    </source>
</evidence>
<evidence type="ECO:0000256" key="2">
    <source>
        <dbReference type="ARBA" id="ARBA00004496"/>
    </source>
</evidence>
<evidence type="ECO:0000259" key="10">
    <source>
        <dbReference type="Pfam" id="PF04652"/>
    </source>
</evidence>